<organism evidence="1 2">
    <name type="scientific">Gelidibacter sediminis</name>
    <dbReference type="NCBI Taxonomy" id="1608710"/>
    <lineage>
        <taxon>Bacteria</taxon>
        <taxon>Pseudomonadati</taxon>
        <taxon>Bacteroidota</taxon>
        <taxon>Flavobacteriia</taxon>
        <taxon>Flavobacteriales</taxon>
        <taxon>Flavobacteriaceae</taxon>
        <taxon>Gelidibacter</taxon>
    </lineage>
</organism>
<protein>
    <submittedName>
        <fullName evidence="1">Uncharacterized protein</fullName>
    </submittedName>
</protein>
<comment type="caution">
    <text evidence="1">The sequence shown here is derived from an EMBL/GenBank/DDBJ whole genome shotgun (WGS) entry which is preliminary data.</text>
</comment>
<gene>
    <name evidence="1" type="ORF">BXY82_0902</name>
</gene>
<sequence>MKKLLLIILILNFGFTFSQEIELIENRKFEGAIFSNSYEIPYSENPSIEKRFTPTKKEILELEKQLQNDIKKINKNKPNQGKGYGPIIHRKLKKYDRQYIGFIDQYGQKVIHINFIWNGYSLWESIRGWTKPDGTWKSEWQVIFDGGSRYWNINYIIDKKCFVDFRVNGVA</sequence>
<dbReference type="OrthoDB" id="4301792at2"/>
<accession>A0A4R7Q9Q7</accession>
<dbReference type="Proteomes" id="UP000294689">
    <property type="component" value="Unassembled WGS sequence"/>
</dbReference>
<keyword evidence="2" id="KW-1185">Reference proteome</keyword>
<reference evidence="1 2" key="1">
    <citation type="submission" date="2019-03" db="EMBL/GenBank/DDBJ databases">
        <title>Genomic Encyclopedia of Archaeal and Bacterial Type Strains, Phase II (KMG-II): from individual species to whole genera.</title>
        <authorList>
            <person name="Goeker M."/>
        </authorList>
    </citation>
    <scope>NUCLEOTIDE SEQUENCE [LARGE SCALE GENOMIC DNA]</scope>
    <source>
        <strain evidence="1 2">DSM 28135</strain>
    </source>
</reference>
<name>A0A4R7Q9Q7_9FLAO</name>
<evidence type="ECO:0000313" key="2">
    <source>
        <dbReference type="Proteomes" id="UP000294689"/>
    </source>
</evidence>
<evidence type="ECO:0000313" key="1">
    <source>
        <dbReference type="EMBL" id="TDU43490.1"/>
    </source>
</evidence>
<proteinExistence type="predicted"/>
<dbReference type="RefSeq" id="WP_133756946.1">
    <property type="nucleotide sequence ID" value="NZ_SOBW01000007.1"/>
</dbReference>
<dbReference type="AlphaFoldDB" id="A0A4R7Q9Q7"/>
<dbReference type="EMBL" id="SOBW01000007">
    <property type="protein sequence ID" value="TDU43490.1"/>
    <property type="molecule type" value="Genomic_DNA"/>
</dbReference>